<protein>
    <submittedName>
        <fullName evidence="3">Uncharacterized protein</fullName>
    </submittedName>
</protein>
<sequence>MIFIAYKATPMKMLAYRKHLFDSLISSGLYSLTVILFFTFYGFQRENDTSFNYFSVSLIYSLNLGVPLRPLLALQFLAGVNCARAIIFCFKFRFEAVVYGKLKDYYSLYHKYFLNSLFTIQFPIIAVFIWTSTTPTDFQVVLCQTSIIFSMHQIIVQPLTSHITVLYLSIILVILLTYALLLGFYIIGTYVLLYLSKKVAFQQSAKTLKAQKFAFWMLLLQTAFSLWPAVLASLLLIATFFSLSSEALPAFNFIVWFLIVPFGFLYPFAILLTTKPYLKYVINLLARGMEKKISTVSWVSPLDTNGRHRLS</sequence>
<proteinExistence type="predicted"/>
<organism evidence="2 3">
    <name type="scientific">Mesorhabditis belari</name>
    <dbReference type="NCBI Taxonomy" id="2138241"/>
    <lineage>
        <taxon>Eukaryota</taxon>
        <taxon>Metazoa</taxon>
        <taxon>Ecdysozoa</taxon>
        <taxon>Nematoda</taxon>
        <taxon>Chromadorea</taxon>
        <taxon>Rhabditida</taxon>
        <taxon>Rhabditina</taxon>
        <taxon>Rhabditomorpha</taxon>
        <taxon>Rhabditoidea</taxon>
        <taxon>Rhabditidae</taxon>
        <taxon>Mesorhabditinae</taxon>
        <taxon>Mesorhabditis</taxon>
    </lineage>
</organism>
<feature type="transmembrane region" description="Helical" evidence="1">
    <location>
        <begin position="112"/>
        <end position="131"/>
    </location>
</feature>
<feature type="transmembrane region" description="Helical" evidence="1">
    <location>
        <begin position="166"/>
        <end position="193"/>
    </location>
</feature>
<dbReference type="InterPro" id="IPR019422">
    <property type="entry name" value="7TM_GPCR_serpentine_rcpt_Srh"/>
</dbReference>
<keyword evidence="1" id="KW-1133">Transmembrane helix</keyword>
<keyword evidence="1" id="KW-0812">Transmembrane</keyword>
<evidence type="ECO:0000256" key="1">
    <source>
        <dbReference type="SAM" id="Phobius"/>
    </source>
</evidence>
<evidence type="ECO:0000313" key="3">
    <source>
        <dbReference type="WBParaSite" id="MBELARI_LOCUS2417"/>
    </source>
</evidence>
<feature type="transmembrane region" description="Helical" evidence="1">
    <location>
        <begin position="213"/>
        <end position="241"/>
    </location>
</feature>
<dbReference type="AlphaFoldDB" id="A0AAF3F707"/>
<dbReference type="WBParaSite" id="MBELARI_LOCUS2417">
    <property type="protein sequence ID" value="MBELARI_LOCUS2417"/>
    <property type="gene ID" value="MBELARI_LOCUS2417"/>
</dbReference>
<keyword evidence="2" id="KW-1185">Reference proteome</keyword>
<reference evidence="3" key="1">
    <citation type="submission" date="2024-02" db="UniProtKB">
        <authorList>
            <consortium name="WormBaseParasite"/>
        </authorList>
    </citation>
    <scope>IDENTIFICATION</scope>
</reference>
<feature type="transmembrane region" description="Helical" evidence="1">
    <location>
        <begin position="72"/>
        <end position="92"/>
    </location>
</feature>
<name>A0AAF3F707_9BILA</name>
<evidence type="ECO:0000313" key="2">
    <source>
        <dbReference type="Proteomes" id="UP000887575"/>
    </source>
</evidence>
<feature type="transmembrane region" description="Helical" evidence="1">
    <location>
        <begin position="253"/>
        <end position="272"/>
    </location>
</feature>
<accession>A0AAF3F707</accession>
<feature type="transmembrane region" description="Helical" evidence="1">
    <location>
        <begin position="20"/>
        <end position="43"/>
    </location>
</feature>
<dbReference type="Proteomes" id="UP000887575">
    <property type="component" value="Unassembled WGS sequence"/>
</dbReference>
<dbReference type="Pfam" id="PF10318">
    <property type="entry name" value="7TM_GPCR_Srh"/>
    <property type="match status" value="1"/>
</dbReference>
<keyword evidence="1" id="KW-0472">Membrane</keyword>